<dbReference type="Gene3D" id="3.30.750.24">
    <property type="entry name" value="STAS domain"/>
    <property type="match status" value="1"/>
</dbReference>
<name>A0ABY5ZCG7_9ACTN</name>
<keyword evidence="3" id="KW-1185">Reference proteome</keyword>
<evidence type="ECO:0000313" key="3">
    <source>
        <dbReference type="Proteomes" id="UP001058271"/>
    </source>
</evidence>
<organism evidence="2 3">
    <name type="scientific">Dactylosporangium roseum</name>
    <dbReference type="NCBI Taxonomy" id="47989"/>
    <lineage>
        <taxon>Bacteria</taxon>
        <taxon>Bacillati</taxon>
        <taxon>Actinomycetota</taxon>
        <taxon>Actinomycetes</taxon>
        <taxon>Micromonosporales</taxon>
        <taxon>Micromonosporaceae</taxon>
        <taxon>Dactylosporangium</taxon>
    </lineage>
</organism>
<dbReference type="RefSeq" id="WP_260728971.1">
    <property type="nucleotide sequence ID" value="NZ_BAAABS010000016.1"/>
</dbReference>
<dbReference type="PROSITE" id="PS50801">
    <property type="entry name" value="STAS"/>
    <property type="match status" value="1"/>
</dbReference>
<dbReference type="Pfam" id="PF14417">
    <property type="entry name" value="MEDS"/>
    <property type="match status" value="1"/>
</dbReference>
<reference evidence="2" key="1">
    <citation type="submission" date="2021-04" db="EMBL/GenBank/DDBJ databases">
        <title>Biosynthetic gene clusters of Dactylosporangioum roseum.</title>
        <authorList>
            <person name="Hartkoorn R.C."/>
            <person name="Beaudoing E."/>
            <person name="Hot D."/>
            <person name="Moureu S."/>
        </authorList>
    </citation>
    <scope>NUCLEOTIDE SEQUENCE</scope>
    <source>
        <strain evidence="2">NRRL B-16295</strain>
    </source>
</reference>
<sequence length="287" mass="31564">MAEAVTVEQLEAGTHACLTFTDPDERIDLIAAFVGEGLEQGDRVVCFTDTIAPQTLGEELLQRSVAYDEVIATGQLRVADYTTAWLHNGAPSARRMLDILTEELSAAAAAGFTALRVTADMGWATRPHAAAQELLHFERQLGDLAPAGTLTTICQYDRDVFDAVTLAFAAEVHQKTVAAQVYHEDPLLRVCRQYRPPGVRIAGELDYRHLTVLQQALAESIRLDQHIHLDLRRLHYLDGACAAEIIRAATELPPDRHMLVRCGPLVDKLLQLCGAIDVRQLRVSNAP</sequence>
<dbReference type="InterPro" id="IPR036513">
    <property type="entry name" value="STAS_dom_sf"/>
</dbReference>
<dbReference type="EMBL" id="CP073721">
    <property type="protein sequence ID" value="UWZ39557.1"/>
    <property type="molecule type" value="Genomic_DNA"/>
</dbReference>
<dbReference type="SUPFAM" id="SSF52091">
    <property type="entry name" value="SpoIIaa-like"/>
    <property type="match status" value="1"/>
</dbReference>
<protein>
    <submittedName>
        <fullName evidence="2">MEDS domain-containing protein</fullName>
    </submittedName>
</protein>
<gene>
    <name evidence="2" type="ORF">Drose_15775</name>
</gene>
<evidence type="ECO:0000259" key="1">
    <source>
        <dbReference type="PROSITE" id="PS50801"/>
    </source>
</evidence>
<proteinExistence type="predicted"/>
<feature type="domain" description="STAS" evidence="1">
    <location>
        <begin position="199"/>
        <end position="287"/>
    </location>
</feature>
<evidence type="ECO:0000313" key="2">
    <source>
        <dbReference type="EMBL" id="UWZ39557.1"/>
    </source>
</evidence>
<dbReference type="InterPro" id="IPR002645">
    <property type="entry name" value="STAS_dom"/>
</dbReference>
<accession>A0ABY5ZCG7</accession>
<dbReference type="Proteomes" id="UP001058271">
    <property type="component" value="Chromosome"/>
</dbReference>
<dbReference type="InterPro" id="IPR025847">
    <property type="entry name" value="MEDS_domain"/>
</dbReference>